<comment type="caution">
    <text evidence="2">The sequence shown here is derived from an EMBL/GenBank/DDBJ whole genome shotgun (WGS) entry which is preliminary data.</text>
</comment>
<name>A0A9P8YFI5_9PEZI</name>
<evidence type="ECO:0000256" key="1">
    <source>
        <dbReference type="SAM" id="MobiDB-lite"/>
    </source>
</evidence>
<accession>A0A9P8YFI5</accession>
<sequence length="154" mass="16982">MSGLPMRQGLGDHGSVQYHLLKQKLSSRRSRRFGDDGVNAETATIQAYIQHHLPEDLCGQDVWFDIVGSAQRRLVWVQCPPRPSAHSPLCPGTHAIIPTRNVHPGGQAHGTSDQGTQRKRARRGQQWAVWRNTKPGATLTRSTAATAHANRGEI</sequence>
<dbReference type="AlphaFoldDB" id="A0A9P8YFI5"/>
<dbReference type="Proteomes" id="UP000756346">
    <property type="component" value="Unassembled WGS sequence"/>
</dbReference>
<keyword evidence="3" id="KW-1185">Reference proteome</keyword>
<evidence type="ECO:0000313" key="3">
    <source>
        <dbReference type="Proteomes" id="UP000756346"/>
    </source>
</evidence>
<gene>
    <name evidence="2" type="ORF">B0I36DRAFT_313199</name>
</gene>
<organism evidence="2 3">
    <name type="scientific">Microdochium trichocladiopsis</name>
    <dbReference type="NCBI Taxonomy" id="1682393"/>
    <lineage>
        <taxon>Eukaryota</taxon>
        <taxon>Fungi</taxon>
        <taxon>Dikarya</taxon>
        <taxon>Ascomycota</taxon>
        <taxon>Pezizomycotina</taxon>
        <taxon>Sordariomycetes</taxon>
        <taxon>Xylariomycetidae</taxon>
        <taxon>Xylariales</taxon>
        <taxon>Microdochiaceae</taxon>
        <taxon>Microdochium</taxon>
    </lineage>
</organism>
<proteinExistence type="predicted"/>
<evidence type="ECO:0000313" key="2">
    <source>
        <dbReference type="EMBL" id="KAH7037044.1"/>
    </source>
</evidence>
<dbReference type="EMBL" id="JAGTJQ010000002">
    <property type="protein sequence ID" value="KAH7037044.1"/>
    <property type="molecule type" value="Genomic_DNA"/>
</dbReference>
<reference evidence="2" key="1">
    <citation type="journal article" date="2021" name="Nat. Commun.">
        <title>Genetic determinants of endophytism in the Arabidopsis root mycobiome.</title>
        <authorList>
            <person name="Mesny F."/>
            <person name="Miyauchi S."/>
            <person name="Thiergart T."/>
            <person name="Pickel B."/>
            <person name="Atanasova L."/>
            <person name="Karlsson M."/>
            <person name="Huettel B."/>
            <person name="Barry K.W."/>
            <person name="Haridas S."/>
            <person name="Chen C."/>
            <person name="Bauer D."/>
            <person name="Andreopoulos W."/>
            <person name="Pangilinan J."/>
            <person name="LaButti K."/>
            <person name="Riley R."/>
            <person name="Lipzen A."/>
            <person name="Clum A."/>
            <person name="Drula E."/>
            <person name="Henrissat B."/>
            <person name="Kohler A."/>
            <person name="Grigoriev I.V."/>
            <person name="Martin F.M."/>
            <person name="Hacquard S."/>
        </authorList>
    </citation>
    <scope>NUCLEOTIDE SEQUENCE</scope>
    <source>
        <strain evidence="2">MPI-CAGE-CH-0230</strain>
    </source>
</reference>
<dbReference type="GeneID" id="70182140"/>
<protein>
    <submittedName>
        <fullName evidence="2">Uncharacterized protein</fullName>
    </submittedName>
</protein>
<dbReference type="RefSeq" id="XP_046016165.1">
    <property type="nucleotide sequence ID" value="XM_046152594.1"/>
</dbReference>
<feature type="region of interest" description="Disordered" evidence="1">
    <location>
        <begin position="100"/>
        <end position="154"/>
    </location>
</feature>